<dbReference type="SMART" id="SM00052">
    <property type="entry name" value="EAL"/>
    <property type="match status" value="1"/>
</dbReference>
<dbReference type="PROSITE" id="PS50883">
    <property type="entry name" value="EAL"/>
    <property type="match status" value="1"/>
</dbReference>
<dbReference type="PANTHER" id="PTHR44757:SF2">
    <property type="entry name" value="BIOFILM ARCHITECTURE MAINTENANCE PROTEIN MBAA"/>
    <property type="match status" value="1"/>
</dbReference>
<dbReference type="EMBL" id="JAGGLB010000064">
    <property type="protein sequence ID" value="MBP1996995.1"/>
    <property type="molecule type" value="Genomic_DNA"/>
</dbReference>
<dbReference type="InterPro" id="IPR043128">
    <property type="entry name" value="Rev_trsase/Diguanyl_cyclase"/>
</dbReference>
<dbReference type="InterPro" id="IPR029016">
    <property type="entry name" value="GAF-like_dom_sf"/>
</dbReference>
<evidence type="ECO:0000313" key="5">
    <source>
        <dbReference type="EMBL" id="MBP1996995.1"/>
    </source>
</evidence>
<dbReference type="Pfam" id="PF00989">
    <property type="entry name" value="PAS"/>
    <property type="match status" value="1"/>
</dbReference>
<sequence length="737" mass="84636">MPRSQNGSKEVPNPEKRMTPQELEDKRRDYEEILSVVQFFGLKMLASLAETPMLLSVSDEEGFLILMMGDDPTMQAAGEAGFETGIQFTEATMGTNIVNLSLKHNKQSVQLIGTDHYHEYLHQSACYALAFRDTDSEVLLGSIIITTHIQFQNAFINTMLSTLVDSIERELLLRKQNHRLNIMKQIILEHTSNAIIITDKNGIIIDFNHIAEALMGLPKEEVWGRLVFGMEPFGSCFRDVILYEKKCENVEISFEQKDRAAPSLCLFDVYPIYDEYRQLMGAFGQFRNITDLFDTEEGYNYLTHYDDLTKIPNRRYYKSKLIELLNQAHHDQAPLQIAILYLDLDRFKQINDILGHSNGDLLLRQVAHRLTTCLELGDMVARMGGDEFVFILPGIIDEQQVVKRVEQVLDLFRQPFVMNGYEFHITASIGISLYPNDALDTEMLMVHADTAMYKAKHQGKNQFVIYAADMQSRPHEKMKLETSFRKALENGEFILHYQPQVDIKTGEIKGVEALVRWQHPERGLVYPSEFIPLAEETGLIMALDEWVLNRACEQNKRWQDLGLPPLRVAVNLSSQQFSRKHLVETVKKTLSLTGLEPRYLELEITETMTMDVEHTIPTLSQLHDIGVQISIDDFGTGYSSLNYLKKFSIDRLKIDRSFVRDITANSHDSDIVGTIIAMAHHLGLEVTAEGVEEKDQLRFLQYQKCNEVQGYYFSKPIPAEEIESHFQELQELVKKKY</sequence>
<reference evidence="5 6" key="1">
    <citation type="submission" date="2021-03" db="EMBL/GenBank/DDBJ databases">
        <title>Genomic Encyclopedia of Type Strains, Phase IV (KMG-IV): sequencing the most valuable type-strain genomes for metagenomic binning, comparative biology and taxonomic classification.</title>
        <authorList>
            <person name="Goeker M."/>
        </authorList>
    </citation>
    <scope>NUCLEOTIDE SEQUENCE [LARGE SCALE GENOMIC DNA]</scope>
    <source>
        <strain evidence="5 6">DSM 26048</strain>
    </source>
</reference>
<dbReference type="Gene3D" id="3.30.450.20">
    <property type="entry name" value="PAS domain"/>
    <property type="match status" value="1"/>
</dbReference>
<feature type="domain" description="EAL" evidence="3">
    <location>
        <begin position="477"/>
        <end position="730"/>
    </location>
</feature>
<dbReference type="CDD" id="cd01948">
    <property type="entry name" value="EAL"/>
    <property type="match status" value="1"/>
</dbReference>
<dbReference type="RefSeq" id="WP_245376241.1">
    <property type="nucleotide sequence ID" value="NZ_JAGGLB010000064.1"/>
</dbReference>
<evidence type="ECO:0000256" key="1">
    <source>
        <dbReference type="SAM" id="MobiDB-lite"/>
    </source>
</evidence>
<accession>A0ABS4JAX6</accession>
<proteinExistence type="predicted"/>
<dbReference type="Pfam" id="PF00990">
    <property type="entry name" value="GGDEF"/>
    <property type="match status" value="1"/>
</dbReference>
<dbReference type="Pfam" id="PF00563">
    <property type="entry name" value="EAL"/>
    <property type="match status" value="1"/>
</dbReference>
<feature type="domain" description="GGDEF" evidence="4">
    <location>
        <begin position="335"/>
        <end position="468"/>
    </location>
</feature>
<evidence type="ECO:0000259" key="3">
    <source>
        <dbReference type="PROSITE" id="PS50883"/>
    </source>
</evidence>
<dbReference type="InterPro" id="IPR052155">
    <property type="entry name" value="Biofilm_reg_signaling"/>
</dbReference>
<dbReference type="InterPro" id="IPR013767">
    <property type="entry name" value="PAS_fold"/>
</dbReference>
<dbReference type="SUPFAM" id="SSF55073">
    <property type="entry name" value="Nucleotide cyclase"/>
    <property type="match status" value="1"/>
</dbReference>
<protein>
    <submittedName>
        <fullName evidence="5">Diguanylate cyclase (GGDEF)-like protein/PAS domain S-box-containing protein</fullName>
    </submittedName>
</protein>
<dbReference type="InterPro" id="IPR001633">
    <property type="entry name" value="EAL_dom"/>
</dbReference>
<dbReference type="NCBIfam" id="TIGR00254">
    <property type="entry name" value="GGDEF"/>
    <property type="match status" value="1"/>
</dbReference>
<dbReference type="InterPro" id="IPR035919">
    <property type="entry name" value="EAL_sf"/>
</dbReference>
<dbReference type="InterPro" id="IPR000014">
    <property type="entry name" value="PAS"/>
</dbReference>
<dbReference type="NCBIfam" id="TIGR00229">
    <property type="entry name" value="sensory_box"/>
    <property type="match status" value="1"/>
</dbReference>
<feature type="domain" description="PAS" evidence="2">
    <location>
        <begin position="187"/>
        <end position="225"/>
    </location>
</feature>
<dbReference type="InterPro" id="IPR000160">
    <property type="entry name" value="GGDEF_dom"/>
</dbReference>
<dbReference type="PROSITE" id="PS50112">
    <property type="entry name" value="PAS"/>
    <property type="match status" value="1"/>
</dbReference>
<dbReference type="CDD" id="cd00130">
    <property type="entry name" value="PAS"/>
    <property type="match status" value="1"/>
</dbReference>
<dbReference type="Gene3D" id="3.30.450.40">
    <property type="match status" value="1"/>
</dbReference>
<comment type="caution">
    <text evidence="5">The sequence shown here is derived from an EMBL/GenBank/DDBJ whole genome shotgun (WGS) entry which is preliminary data.</text>
</comment>
<name>A0ABS4JAX6_9BACL</name>
<evidence type="ECO:0000313" key="6">
    <source>
        <dbReference type="Proteomes" id="UP001519287"/>
    </source>
</evidence>
<feature type="compositionally biased region" description="Basic and acidic residues" evidence="1">
    <location>
        <begin position="12"/>
        <end position="24"/>
    </location>
</feature>
<dbReference type="SMART" id="SM00267">
    <property type="entry name" value="GGDEF"/>
    <property type="match status" value="1"/>
</dbReference>
<dbReference type="SUPFAM" id="SSF55785">
    <property type="entry name" value="PYP-like sensor domain (PAS domain)"/>
    <property type="match status" value="1"/>
</dbReference>
<dbReference type="SUPFAM" id="SSF141868">
    <property type="entry name" value="EAL domain-like"/>
    <property type="match status" value="1"/>
</dbReference>
<evidence type="ECO:0000259" key="2">
    <source>
        <dbReference type="PROSITE" id="PS50112"/>
    </source>
</evidence>
<evidence type="ECO:0000259" key="4">
    <source>
        <dbReference type="PROSITE" id="PS50887"/>
    </source>
</evidence>
<dbReference type="InterPro" id="IPR029787">
    <property type="entry name" value="Nucleotide_cyclase"/>
</dbReference>
<dbReference type="PANTHER" id="PTHR44757">
    <property type="entry name" value="DIGUANYLATE CYCLASE DGCP"/>
    <property type="match status" value="1"/>
</dbReference>
<organism evidence="5 6">
    <name type="scientific">Paenibacillus eucommiae</name>
    <dbReference type="NCBI Taxonomy" id="1355755"/>
    <lineage>
        <taxon>Bacteria</taxon>
        <taxon>Bacillati</taxon>
        <taxon>Bacillota</taxon>
        <taxon>Bacilli</taxon>
        <taxon>Bacillales</taxon>
        <taxon>Paenibacillaceae</taxon>
        <taxon>Paenibacillus</taxon>
    </lineage>
</organism>
<gene>
    <name evidence="5" type="ORF">J2Z66_008673</name>
</gene>
<dbReference type="Gene3D" id="3.20.20.450">
    <property type="entry name" value="EAL domain"/>
    <property type="match status" value="1"/>
</dbReference>
<dbReference type="InterPro" id="IPR035965">
    <property type="entry name" value="PAS-like_dom_sf"/>
</dbReference>
<feature type="region of interest" description="Disordered" evidence="1">
    <location>
        <begin position="1"/>
        <end position="24"/>
    </location>
</feature>
<dbReference type="Proteomes" id="UP001519287">
    <property type="component" value="Unassembled WGS sequence"/>
</dbReference>
<dbReference type="Gene3D" id="3.30.70.270">
    <property type="match status" value="1"/>
</dbReference>
<keyword evidence="6" id="KW-1185">Reference proteome</keyword>
<dbReference type="CDD" id="cd01949">
    <property type="entry name" value="GGDEF"/>
    <property type="match status" value="1"/>
</dbReference>
<dbReference type="PROSITE" id="PS50887">
    <property type="entry name" value="GGDEF"/>
    <property type="match status" value="1"/>
</dbReference>